<evidence type="ECO:0000313" key="2">
    <source>
        <dbReference type="EMBL" id="GAA1565585.1"/>
    </source>
</evidence>
<sequence length="208" mass="22345">MADDGSAIWDAHAATFDEEPDHGLRDPLVRRGWAELLASVLPPAPASIVDLGCGTGSLTTLLAEAGHHVCGLDASAEMLAVARRKAADHGVAVPLIRGDVSRPPLAPGSFDVVLVRHVLWAVQERDTTLAQWIRLLRPSGRLVLIEGRWTTGAGLSAAEASALLRRHGRSAELRLLDDDVLWGKTITDERYLLLSRQARDHDGGRGLA</sequence>
<dbReference type="Gene3D" id="3.40.50.150">
    <property type="entry name" value="Vaccinia Virus protein VP39"/>
    <property type="match status" value="1"/>
</dbReference>
<dbReference type="Pfam" id="PF08241">
    <property type="entry name" value="Methyltransf_11"/>
    <property type="match status" value="1"/>
</dbReference>
<proteinExistence type="predicted"/>
<keyword evidence="2" id="KW-0489">Methyltransferase</keyword>
<dbReference type="InterPro" id="IPR013216">
    <property type="entry name" value="Methyltransf_11"/>
</dbReference>
<keyword evidence="3" id="KW-1185">Reference proteome</keyword>
<feature type="domain" description="Methyltransferase type 11" evidence="1">
    <location>
        <begin position="49"/>
        <end position="144"/>
    </location>
</feature>
<dbReference type="RefSeq" id="WP_344513007.1">
    <property type="nucleotide sequence ID" value="NZ_BAAAQD010000036.1"/>
</dbReference>
<dbReference type="Proteomes" id="UP001501470">
    <property type="component" value="Unassembled WGS sequence"/>
</dbReference>
<dbReference type="SUPFAM" id="SSF53335">
    <property type="entry name" value="S-adenosyl-L-methionine-dependent methyltransferases"/>
    <property type="match status" value="1"/>
</dbReference>
<accession>A0ABN2CW46</accession>
<evidence type="ECO:0000313" key="3">
    <source>
        <dbReference type="Proteomes" id="UP001501470"/>
    </source>
</evidence>
<dbReference type="GO" id="GO:0008168">
    <property type="term" value="F:methyltransferase activity"/>
    <property type="evidence" value="ECO:0007669"/>
    <property type="project" value="UniProtKB-KW"/>
</dbReference>
<comment type="caution">
    <text evidence="2">The sequence shown here is derived from an EMBL/GenBank/DDBJ whole genome shotgun (WGS) entry which is preliminary data.</text>
</comment>
<dbReference type="CDD" id="cd02440">
    <property type="entry name" value="AdoMet_MTases"/>
    <property type="match status" value="1"/>
</dbReference>
<dbReference type="InterPro" id="IPR050508">
    <property type="entry name" value="Methyltransf_Superfamily"/>
</dbReference>
<dbReference type="InterPro" id="IPR029063">
    <property type="entry name" value="SAM-dependent_MTases_sf"/>
</dbReference>
<keyword evidence="2" id="KW-0808">Transferase</keyword>
<organism evidence="2 3">
    <name type="scientific">Dactylosporangium maewongense</name>
    <dbReference type="NCBI Taxonomy" id="634393"/>
    <lineage>
        <taxon>Bacteria</taxon>
        <taxon>Bacillati</taxon>
        <taxon>Actinomycetota</taxon>
        <taxon>Actinomycetes</taxon>
        <taxon>Micromonosporales</taxon>
        <taxon>Micromonosporaceae</taxon>
        <taxon>Dactylosporangium</taxon>
    </lineage>
</organism>
<dbReference type="PANTHER" id="PTHR42912:SF80">
    <property type="entry name" value="METHYLTRANSFERASE DOMAIN-CONTAINING PROTEIN"/>
    <property type="match status" value="1"/>
</dbReference>
<evidence type="ECO:0000259" key="1">
    <source>
        <dbReference type="Pfam" id="PF08241"/>
    </source>
</evidence>
<reference evidence="2 3" key="1">
    <citation type="journal article" date="2019" name="Int. J. Syst. Evol. Microbiol.">
        <title>The Global Catalogue of Microorganisms (GCM) 10K type strain sequencing project: providing services to taxonomists for standard genome sequencing and annotation.</title>
        <authorList>
            <consortium name="The Broad Institute Genomics Platform"/>
            <consortium name="The Broad Institute Genome Sequencing Center for Infectious Disease"/>
            <person name="Wu L."/>
            <person name="Ma J."/>
        </authorList>
    </citation>
    <scope>NUCLEOTIDE SEQUENCE [LARGE SCALE GENOMIC DNA]</scope>
    <source>
        <strain evidence="2 3">JCM 15933</strain>
    </source>
</reference>
<protein>
    <submittedName>
        <fullName evidence="2">Class I SAM-dependent methyltransferase</fullName>
    </submittedName>
</protein>
<name>A0ABN2CW46_9ACTN</name>
<dbReference type="EMBL" id="BAAAQD010000036">
    <property type="protein sequence ID" value="GAA1565585.1"/>
    <property type="molecule type" value="Genomic_DNA"/>
</dbReference>
<dbReference type="GO" id="GO:0032259">
    <property type="term" value="P:methylation"/>
    <property type="evidence" value="ECO:0007669"/>
    <property type="project" value="UniProtKB-KW"/>
</dbReference>
<dbReference type="PANTHER" id="PTHR42912">
    <property type="entry name" value="METHYLTRANSFERASE"/>
    <property type="match status" value="1"/>
</dbReference>
<gene>
    <name evidence="2" type="ORF">GCM10009827_104000</name>
</gene>